<dbReference type="SUPFAM" id="SSF52540">
    <property type="entry name" value="P-loop containing nucleoside triphosphate hydrolases"/>
    <property type="match status" value="1"/>
</dbReference>
<dbReference type="GO" id="GO:0005525">
    <property type="term" value="F:GTP binding"/>
    <property type="evidence" value="ECO:0007669"/>
    <property type="project" value="InterPro"/>
</dbReference>
<feature type="domain" description="Dynamin-type G" evidence="5">
    <location>
        <begin position="30"/>
        <end position="330"/>
    </location>
</feature>
<gene>
    <name evidence="6" type="ORF">CHC_T00004690001</name>
</gene>
<dbReference type="OMA" id="KQSAHWE"/>
<feature type="coiled-coil region" evidence="3">
    <location>
        <begin position="375"/>
        <end position="402"/>
    </location>
</feature>
<dbReference type="RefSeq" id="XP_005716185.1">
    <property type="nucleotide sequence ID" value="XM_005716128.1"/>
</dbReference>
<dbReference type="GO" id="GO:0003924">
    <property type="term" value="F:GTPase activity"/>
    <property type="evidence" value="ECO:0007669"/>
    <property type="project" value="InterPro"/>
</dbReference>
<dbReference type="Pfam" id="PF00350">
    <property type="entry name" value="Dynamin_N"/>
    <property type="match status" value="1"/>
</dbReference>
<dbReference type="InterPro" id="IPR045063">
    <property type="entry name" value="Dynamin_N"/>
</dbReference>
<dbReference type="PANTHER" id="PTHR11566">
    <property type="entry name" value="DYNAMIN"/>
    <property type="match status" value="1"/>
</dbReference>
<dbReference type="GO" id="GO:0000266">
    <property type="term" value="P:mitochondrial fission"/>
    <property type="evidence" value="ECO:0007669"/>
    <property type="project" value="TreeGrafter"/>
</dbReference>
<dbReference type="GO" id="GO:0006897">
    <property type="term" value="P:endocytosis"/>
    <property type="evidence" value="ECO:0007669"/>
    <property type="project" value="TreeGrafter"/>
</dbReference>
<evidence type="ECO:0000256" key="2">
    <source>
        <dbReference type="ARBA" id="ARBA00023134"/>
    </source>
</evidence>
<dbReference type="InterPro" id="IPR001401">
    <property type="entry name" value="Dynamin_GTPase"/>
</dbReference>
<dbReference type="PhylomeDB" id="R7QFY3"/>
<dbReference type="KEGG" id="ccp:CHC_T00004690001"/>
<dbReference type="CDD" id="cd08771">
    <property type="entry name" value="DLP_1"/>
    <property type="match status" value="1"/>
</dbReference>
<proteinExistence type="predicted"/>
<dbReference type="GO" id="GO:0005739">
    <property type="term" value="C:mitochondrion"/>
    <property type="evidence" value="ECO:0007669"/>
    <property type="project" value="TreeGrafter"/>
</dbReference>
<dbReference type="InterPro" id="IPR022812">
    <property type="entry name" value="Dynamin"/>
</dbReference>
<organism evidence="6 7">
    <name type="scientific">Chondrus crispus</name>
    <name type="common">Carrageen Irish moss</name>
    <name type="synonym">Polymorpha crispa</name>
    <dbReference type="NCBI Taxonomy" id="2769"/>
    <lineage>
        <taxon>Eukaryota</taxon>
        <taxon>Rhodophyta</taxon>
        <taxon>Florideophyceae</taxon>
        <taxon>Rhodymeniophycidae</taxon>
        <taxon>Gigartinales</taxon>
        <taxon>Gigartinaceae</taxon>
        <taxon>Chondrus</taxon>
    </lineage>
</organism>
<keyword evidence="2" id="KW-0342">GTP-binding</keyword>
<sequence length="766" mass="86777">MRAQHGLLQENTGRVLEAITNAEALLGRQDIDFPRIAVFGDESTGKSSMLEAICKIPFPRGHQTVTRCPTLLRMQRKPGAKWSGSVWAGYESADRKNETMVRKPEDVATVIADMQKKLLQEGDKSFSTEPVTVSLASEDALDLILVDLPGYFTHEGLDKATSKGEVDRVKESLLTYLRDENTIVLVVVPANQLVKTVNIFNILKEYEEDLPASERVKLHARTIYCFTKCDLVGGGPGTQVAPHDIEEILSNKGPFSAAPHGWYAVVNNGGSESSQSNFMARMVRDREYEEKFFAKHAPYNHADIAHRCGTRNLVQKLSSLLAEKISHKVPTMLSQTEIALVDARKELRLQDRPSARNSLSIRCRTIIEDIKEYYIQVAEGNYGRLKDEIEDIQDDVQVDELEKCKLAFIRTQLCESFAEQIMEARLPLSDEKYLSSLGEKVAEAVNGKFQSTMPIPEVLFEEVRTCAKKWRTISERMCNDIADAAIACLDVLVRVKASKYENLPRRLNKYLASMIEEQRKKAQNRLSWHYVDEIVRPDTLNKFFEQEINAIQNLPGLGKDMDGNRDAYVSNLRAYLPIAEARYIDNAVRTVTTHIMDVPKGSRMTRLDSEEPPVYSFQAPQIYEEQNMKHLMKLRHEVAEKPENLMAKVRVLEELYDALCCMTEKPTTPRPVPIQQAPRIEETPQVSQVTQAAPPPPPQRPQTENRVALDAVQVRKLAAVQSAEEAELFESVSSETPSFMDKLVKIFSDSRKSESRKLESRKHRNR</sequence>
<dbReference type="PANTHER" id="PTHR11566:SF21">
    <property type="entry name" value="DYNAMIN RELATED PROTEIN 1, ISOFORM A"/>
    <property type="match status" value="1"/>
</dbReference>
<reference evidence="7" key="1">
    <citation type="journal article" date="2013" name="Proc. Natl. Acad. Sci. U.S.A.">
        <title>Genome structure and metabolic features in the red seaweed Chondrus crispus shed light on evolution of the Archaeplastida.</title>
        <authorList>
            <person name="Collen J."/>
            <person name="Porcel B."/>
            <person name="Carre W."/>
            <person name="Ball S.G."/>
            <person name="Chaparro C."/>
            <person name="Tonon T."/>
            <person name="Barbeyron T."/>
            <person name="Michel G."/>
            <person name="Noel B."/>
            <person name="Valentin K."/>
            <person name="Elias M."/>
            <person name="Artiguenave F."/>
            <person name="Arun A."/>
            <person name="Aury J.M."/>
            <person name="Barbosa-Neto J.F."/>
            <person name="Bothwell J.H."/>
            <person name="Bouget F.Y."/>
            <person name="Brillet L."/>
            <person name="Cabello-Hurtado F."/>
            <person name="Capella-Gutierrez S."/>
            <person name="Charrier B."/>
            <person name="Cladiere L."/>
            <person name="Cock J.M."/>
            <person name="Coelho S.M."/>
            <person name="Colleoni C."/>
            <person name="Czjzek M."/>
            <person name="Da Silva C."/>
            <person name="Delage L."/>
            <person name="Denoeud F."/>
            <person name="Deschamps P."/>
            <person name="Dittami S.M."/>
            <person name="Gabaldon T."/>
            <person name="Gachon C.M."/>
            <person name="Groisillier A."/>
            <person name="Herve C."/>
            <person name="Jabbari K."/>
            <person name="Katinka M."/>
            <person name="Kloareg B."/>
            <person name="Kowalczyk N."/>
            <person name="Labadie K."/>
            <person name="Leblanc C."/>
            <person name="Lopez P.J."/>
            <person name="McLachlan D.H."/>
            <person name="Meslet-Cladiere L."/>
            <person name="Moustafa A."/>
            <person name="Nehr Z."/>
            <person name="Nyvall Collen P."/>
            <person name="Panaud O."/>
            <person name="Partensky F."/>
            <person name="Poulain J."/>
            <person name="Rensing S.A."/>
            <person name="Rousvoal S."/>
            <person name="Samson G."/>
            <person name="Symeonidi A."/>
            <person name="Weissenbach J."/>
            <person name="Zambounis A."/>
            <person name="Wincker P."/>
            <person name="Boyen C."/>
        </authorList>
    </citation>
    <scope>NUCLEOTIDE SEQUENCE [LARGE SCALE GENOMIC DNA]</scope>
    <source>
        <strain evidence="7">cv. Stackhouse</strain>
    </source>
</reference>
<evidence type="ECO:0000313" key="6">
    <source>
        <dbReference type="EMBL" id="CDF36366.1"/>
    </source>
</evidence>
<dbReference type="GO" id="GO:0048312">
    <property type="term" value="P:intracellular distribution of mitochondria"/>
    <property type="evidence" value="ECO:0007669"/>
    <property type="project" value="TreeGrafter"/>
</dbReference>
<dbReference type="SMART" id="SM00053">
    <property type="entry name" value="DYNc"/>
    <property type="match status" value="1"/>
</dbReference>
<keyword evidence="3" id="KW-0175">Coiled coil</keyword>
<dbReference type="GeneID" id="17323898"/>
<keyword evidence="1" id="KW-0547">Nucleotide-binding</keyword>
<dbReference type="PRINTS" id="PR00195">
    <property type="entry name" value="DYNAMIN"/>
</dbReference>
<dbReference type="GO" id="GO:0016020">
    <property type="term" value="C:membrane"/>
    <property type="evidence" value="ECO:0007669"/>
    <property type="project" value="TreeGrafter"/>
</dbReference>
<dbReference type="Gene3D" id="1.20.120.1240">
    <property type="entry name" value="Dynamin, middle domain"/>
    <property type="match status" value="1"/>
</dbReference>
<accession>R7QFY3</accession>
<dbReference type="InterPro" id="IPR000375">
    <property type="entry name" value="Dynamin_stalk"/>
</dbReference>
<protein>
    <recommendedName>
        <fullName evidence="5">Dynamin-type G domain-containing protein</fullName>
    </recommendedName>
</protein>
<feature type="region of interest" description="Disordered" evidence="4">
    <location>
        <begin position="666"/>
        <end position="703"/>
    </location>
</feature>
<dbReference type="OrthoDB" id="5061070at2759"/>
<dbReference type="STRING" id="2769.R7QFY3"/>
<dbReference type="AlphaFoldDB" id="R7QFY3"/>
<evidence type="ECO:0000256" key="3">
    <source>
        <dbReference type="SAM" id="Coils"/>
    </source>
</evidence>
<dbReference type="GO" id="GO:0008017">
    <property type="term" value="F:microtubule binding"/>
    <property type="evidence" value="ECO:0007669"/>
    <property type="project" value="TreeGrafter"/>
</dbReference>
<dbReference type="Gene3D" id="3.40.50.300">
    <property type="entry name" value="P-loop containing nucleotide triphosphate hydrolases"/>
    <property type="match status" value="1"/>
</dbReference>
<keyword evidence="7" id="KW-1185">Reference proteome</keyword>
<evidence type="ECO:0000313" key="7">
    <source>
        <dbReference type="Proteomes" id="UP000012073"/>
    </source>
</evidence>
<dbReference type="GO" id="GO:0005874">
    <property type="term" value="C:microtubule"/>
    <property type="evidence" value="ECO:0007669"/>
    <property type="project" value="TreeGrafter"/>
</dbReference>
<dbReference type="Gramene" id="CDF36366">
    <property type="protein sequence ID" value="CDF36366"/>
    <property type="gene ID" value="CHC_T00004690001"/>
</dbReference>
<dbReference type="PROSITE" id="PS51718">
    <property type="entry name" value="G_DYNAMIN_2"/>
    <property type="match status" value="1"/>
</dbReference>
<dbReference type="Pfam" id="PF01031">
    <property type="entry name" value="Dynamin_M"/>
    <property type="match status" value="1"/>
</dbReference>
<dbReference type="InterPro" id="IPR027417">
    <property type="entry name" value="P-loop_NTPase"/>
</dbReference>
<dbReference type="Proteomes" id="UP000012073">
    <property type="component" value="Unassembled WGS sequence"/>
</dbReference>
<evidence type="ECO:0000256" key="1">
    <source>
        <dbReference type="ARBA" id="ARBA00022741"/>
    </source>
</evidence>
<dbReference type="InterPro" id="IPR030381">
    <property type="entry name" value="G_DYNAMIN_dom"/>
</dbReference>
<dbReference type="EMBL" id="HG001774">
    <property type="protein sequence ID" value="CDF36366.1"/>
    <property type="molecule type" value="Genomic_DNA"/>
</dbReference>
<evidence type="ECO:0000259" key="5">
    <source>
        <dbReference type="PROSITE" id="PS51718"/>
    </source>
</evidence>
<evidence type="ECO:0000256" key="4">
    <source>
        <dbReference type="SAM" id="MobiDB-lite"/>
    </source>
</evidence>
<name>R7QFY3_CHOCR</name>
<dbReference type="GO" id="GO:0016559">
    <property type="term" value="P:peroxisome fission"/>
    <property type="evidence" value="ECO:0007669"/>
    <property type="project" value="TreeGrafter"/>
</dbReference>